<evidence type="ECO:0000313" key="4">
    <source>
        <dbReference type="Proteomes" id="UP001500542"/>
    </source>
</evidence>
<evidence type="ECO:0000256" key="2">
    <source>
        <dbReference type="SAM" id="Phobius"/>
    </source>
</evidence>
<feature type="compositionally biased region" description="Basic and acidic residues" evidence="1">
    <location>
        <begin position="182"/>
        <end position="191"/>
    </location>
</feature>
<feature type="transmembrane region" description="Helical" evidence="2">
    <location>
        <begin position="39"/>
        <end position="65"/>
    </location>
</feature>
<sequence length="200" mass="21314">MTTLMNNVLGDAIDDRVAEALDDYLAEGRLDGKIRPRRSAVGIATLVAGGVAVVLLPWVLILAATLPSTYEANNWNLAWIGLDLAIAVTAGLTAFLLRRHDPRAALTAVAAGTLLIADAWFDINTSGPGLDHRLALAQGLVLEVPLAICAFVLASRTLRPRPERVTIGLSVPARVPRVAPSRPDRVVDWPQHRSASGRAV</sequence>
<dbReference type="Proteomes" id="UP001500542">
    <property type="component" value="Unassembled WGS sequence"/>
</dbReference>
<feature type="transmembrane region" description="Helical" evidence="2">
    <location>
        <begin position="104"/>
        <end position="123"/>
    </location>
</feature>
<keyword evidence="2" id="KW-1133">Transmembrane helix</keyword>
<accession>A0ABN1R671</accession>
<protein>
    <submittedName>
        <fullName evidence="3">Uncharacterized protein</fullName>
    </submittedName>
</protein>
<proteinExistence type="predicted"/>
<keyword evidence="2" id="KW-0472">Membrane</keyword>
<evidence type="ECO:0000313" key="3">
    <source>
        <dbReference type="EMBL" id="GAA0952501.1"/>
    </source>
</evidence>
<dbReference type="EMBL" id="BAAAHK010000013">
    <property type="protein sequence ID" value="GAA0952501.1"/>
    <property type="molecule type" value="Genomic_DNA"/>
</dbReference>
<keyword evidence="4" id="KW-1185">Reference proteome</keyword>
<feature type="transmembrane region" description="Helical" evidence="2">
    <location>
        <begin position="135"/>
        <end position="154"/>
    </location>
</feature>
<evidence type="ECO:0000256" key="1">
    <source>
        <dbReference type="SAM" id="MobiDB-lite"/>
    </source>
</evidence>
<gene>
    <name evidence="3" type="ORF">GCM10009554_55570</name>
</gene>
<keyword evidence="2" id="KW-0812">Transmembrane</keyword>
<reference evidence="3 4" key="1">
    <citation type="journal article" date="2019" name="Int. J. Syst. Evol. Microbiol.">
        <title>The Global Catalogue of Microorganisms (GCM) 10K type strain sequencing project: providing services to taxonomists for standard genome sequencing and annotation.</title>
        <authorList>
            <consortium name="The Broad Institute Genomics Platform"/>
            <consortium name="The Broad Institute Genome Sequencing Center for Infectious Disease"/>
            <person name="Wu L."/>
            <person name="Ma J."/>
        </authorList>
    </citation>
    <scope>NUCLEOTIDE SEQUENCE [LARGE SCALE GENOMIC DNA]</scope>
    <source>
        <strain evidence="3 4">JCM 10977</strain>
    </source>
</reference>
<dbReference type="RefSeq" id="WP_343976309.1">
    <property type="nucleotide sequence ID" value="NZ_BAAAHK010000013.1"/>
</dbReference>
<feature type="region of interest" description="Disordered" evidence="1">
    <location>
        <begin position="181"/>
        <end position="200"/>
    </location>
</feature>
<comment type="caution">
    <text evidence="3">The sequence shown here is derived from an EMBL/GenBank/DDBJ whole genome shotgun (WGS) entry which is preliminary data.</text>
</comment>
<name>A0ABN1R671_9ACTN</name>
<organism evidence="3 4">
    <name type="scientific">Kribbella koreensis</name>
    <dbReference type="NCBI Taxonomy" id="57909"/>
    <lineage>
        <taxon>Bacteria</taxon>
        <taxon>Bacillati</taxon>
        <taxon>Actinomycetota</taxon>
        <taxon>Actinomycetes</taxon>
        <taxon>Propionibacteriales</taxon>
        <taxon>Kribbellaceae</taxon>
        <taxon>Kribbella</taxon>
    </lineage>
</organism>
<feature type="transmembrane region" description="Helical" evidence="2">
    <location>
        <begin position="77"/>
        <end position="97"/>
    </location>
</feature>